<evidence type="ECO:0000256" key="1">
    <source>
        <dbReference type="PROSITE-ProRule" id="PRU10141"/>
    </source>
</evidence>
<dbReference type="SUPFAM" id="SSF48452">
    <property type="entry name" value="TPR-like"/>
    <property type="match status" value="2"/>
</dbReference>
<dbReference type="InterPro" id="IPR011009">
    <property type="entry name" value="Kinase-like_dom_sf"/>
</dbReference>
<dbReference type="PRINTS" id="PR00038">
    <property type="entry name" value="HTHLUXR"/>
</dbReference>
<gene>
    <name evidence="5" type="ORF">KDH_60580</name>
</gene>
<dbReference type="SMART" id="SM00421">
    <property type="entry name" value="HTH_LUXR"/>
    <property type="match status" value="1"/>
</dbReference>
<sequence length="1188" mass="130162">MIDLVGHQLGNYHVLRLLGRGGFADVYLGEQIHLKSHAALKVVRTQVNREQSAAFLQEARILAHLKHPYIVRVLDFAVESDIAYLVLEHAPGGSLRATFPRGTRLPLDVVLRVVRHVVPALQYAHDEGFVHRDVKPENLLWGSHGEVLLSDFGLAAFASNVQLYRDQDLAFSGASMSPYMAPEQLQGKPLPASDQYALGTMIYEWLSGTTPVQRVQASLESLAHSPFPSYKLPSDIPQAIEEIISRALARDPEQRFASVRDLGEAFERAAQGSQAVMPVPLSLSSSTREILDMLSHRQPDNHQSEASSLRGNAPVFLTRLLGREQDIEGISALIQRPEVRVVTLLGPGGVGKTRLGLAVAQQLCPAFKDCACFVALAPVRDPHLVLPAIAQQLSIKEEDDQPVLRLLIAALRDQQLLLVLDNMEQVVAAAPQLAELLAACPGLKLLITSRALLHLPGEHSYLVQPLALPDLAHLPDNESLAQQAAVAMFLERAQAMRPDFSLTAENAGVVAEICVRLDGLPLAIELAAARIRLLPPKALLERLTQRLSVLTRGAATLPERQQTLRATLQWSYDLLDSYEQRLFTYLSAFIGGSSLEAAEEICGALLDGDEAERSVLDGLDSLLEKSLLRLVDLPSGESRLMMLDTVREYGLECLRNSGELALVRQRHAAYYQALAHQVGTDVNSPENGLRLLGQDKDNLLAALNWLLEQGEIEQALRMCNDVLWYWWTRTYPREGRLLLEQEPGAPESGEHDVWGWGLQTLGVLGSNQGDLTRAVELWQMGLTLFRRAGATLGIAWALSNIGLATMYQGEYSRARQFLEESLALFRELAEQESHDPLQIRSSSASSGVPFTLFRLAAIANIQGDYARARTLAEESLPLLRATGDIMRISLVLEILVLVALNQGDLDRAQELLAEKVVLDRETGSRRVIGTTLLFQGQLALLRGELDRARDLLTESIAILKEIAASGMPSQESLAEALSLLGRVSARQGVLVRAQSMHQESLAIARHLATPQVVAFSLEGLAEAVVQQHPARAVRLWGVAEALREIRGTPLPAAWRQEYQREVKLARTFLGAKAFSDLWTAARSLSLDQVLDDQEPEVSSPTSLPENESAESAASPEAALPSAVSAAGLTVREMEVLRLLAQGLTSGQIAAQLFVSTRTVNAHLRSIYSKLGVSSRVAAVRYAFDNHLV</sequence>
<dbReference type="PROSITE" id="PS00107">
    <property type="entry name" value="PROTEIN_KINASE_ATP"/>
    <property type="match status" value="1"/>
</dbReference>
<dbReference type="Gene3D" id="3.40.50.300">
    <property type="entry name" value="P-loop containing nucleotide triphosphate hydrolases"/>
    <property type="match status" value="1"/>
</dbReference>
<dbReference type="Gene3D" id="1.25.40.10">
    <property type="entry name" value="Tetratricopeptide repeat domain"/>
    <property type="match status" value="2"/>
</dbReference>
<feature type="compositionally biased region" description="Low complexity" evidence="2">
    <location>
        <begin position="1102"/>
        <end position="1117"/>
    </location>
</feature>
<dbReference type="RefSeq" id="WP_338255775.1">
    <property type="nucleotide sequence ID" value="NZ_BSRI01000002.1"/>
</dbReference>
<dbReference type="Gene3D" id="1.10.510.10">
    <property type="entry name" value="Transferase(Phosphotransferase) domain 1"/>
    <property type="match status" value="1"/>
</dbReference>
<dbReference type="PRINTS" id="PR00364">
    <property type="entry name" value="DISEASERSIST"/>
</dbReference>
<dbReference type="SUPFAM" id="SSF52540">
    <property type="entry name" value="P-loop containing nucleoside triphosphate hydrolases"/>
    <property type="match status" value="1"/>
</dbReference>
<reference evidence="5 6" key="1">
    <citation type="submission" date="2023-02" db="EMBL/GenBank/DDBJ databases">
        <title>Dictyobacter halimunensis sp. nov., a new member of the class Ktedonobacteria from forest soil in a geothermal area.</title>
        <authorList>
            <person name="Rachmania M.K."/>
            <person name="Ningsih F."/>
            <person name="Sakai Y."/>
            <person name="Yabe S."/>
            <person name="Yokota A."/>
            <person name="Sjamsuridzal W."/>
        </authorList>
    </citation>
    <scope>NUCLEOTIDE SEQUENCE [LARGE SCALE GENOMIC DNA]</scope>
    <source>
        <strain evidence="5 6">S3.2.2.5</strain>
    </source>
</reference>
<evidence type="ECO:0000259" key="3">
    <source>
        <dbReference type="PROSITE" id="PS50011"/>
    </source>
</evidence>
<accession>A0ABQ6FY62</accession>
<feature type="region of interest" description="Disordered" evidence="2">
    <location>
        <begin position="1090"/>
        <end position="1117"/>
    </location>
</feature>
<dbReference type="SMART" id="SM00028">
    <property type="entry name" value="TPR"/>
    <property type="match status" value="5"/>
</dbReference>
<dbReference type="InterPro" id="IPR016032">
    <property type="entry name" value="Sig_transdc_resp-reg_C-effctor"/>
</dbReference>
<dbReference type="CDD" id="cd14014">
    <property type="entry name" value="STKc_PknB_like"/>
    <property type="match status" value="1"/>
</dbReference>
<dbReference type="PANTHER" id="PTHR47691">
    <property type="entry name" value="REGULATOR-RELATED"/>
    <property type="match status" value="1"/>
</dbReference>
<feature type="domain" description="Protein kinase" evidence="3">
    <location>
        <begin position="12"/>
        <end position="267"/>
    </location>
</feature>
<dbReference type="Pfam" id="PF13401">
    <property type="entry name" value="AAA_22"/>
    <property type="match status" value="1"/>
</dbReference>
<dbReference type="InterPro" id="IPR019734">
    <property type="entry name" value="TPR_rpt"/>
</dbReference>
<dbReference type="InterPro" id="IPR011990">
    <property type="entry name" value="TPR-like_helical_dom_sf"/>
</dbReference>
<dbReference type="Pfam" id="PF00069">
    <property type="entry name" value="Pkinase"/>
    <property type="match status" value="1"/>
</dbReference>
<dbReference type="EMBL" id="BSRI01000002">
    <property type="protein sequence ID" value="GLV59231.1"/>
    <property type="molecule type" value="Genomic_DNA"/>
</dbReference>
<feature type="domain" description="HTH luxR-type" evidence="4">
    <location>
        <begin position="1121"/>
        <end position="1186"/>
    </location>
</feature>
<feature type="binding site" evidence="1">
    <location>
        <position position="41"/>
    </location>
    <ligand>
        <name>ATP</name>
        <dbReference type="ChEBI" id="CHEBI:30616"/>
    </ligand>
</feature>
<dbReference type="InterPro" id="IPR036388">
    <property type="entry name" value="WH-like_DNA-bd_sf"/>
</dbReference>
<dbReference type="InterPro" id="IPR017441">
    <property type="entry name" value="Protein_kinase_ATP_BS"/>
</dbReference>
<dbReference type="InterPro" id="IPR049945">
    <property type="entry name" value="AAA_22"/>
</dbReference>
<keyword evidence="6" id="KW-1185">Reference proteome</keyword>
<evidence type="ECO:0008006" key="7">
    <source>
        <dbReference type="Google" id="ProtNLM"/>
    </source>
</evidence>
<dbReference type="PROSITE" id="PS50043">
    <property type="entry name" value="HTH_LUXR_2"/>
    <property type="match status" value="1"/>
</dbReference>
<dbReference type="Gene3D" id="1.10.10.10">
    <property type="entry name" value="Winged helix-like DNA-binding domain superfamily/Winged helix DNA-binding domain"/>
    <property type="match status" value="1"/>
</dbReference>
<dbReference type="PROSITE" id="PS50011">
    <property type="entry name" value="PROTEIN_KINASE_DOM"/>
    <property type="match status" value="1"/>
</dbReference>
<evidence type="ECO:0000313" key="5">
    <source>
        <dbReference type="EMBL" id="GLV59231.1"/>
    </source>
</evidence>
<name>A0ABQ6FY62_9CHLR</name>
<dbReference type="InterPro" id="IPR000719">
    <property type="entry name" value="Prot_kinase_dom"/>
</dbReference>
<dbReference type="PROSITE" id="PS00622">
    <property type="entry name" value="HTH_LUXR_1"/>
    <property type="match status" value="1"/>
</dbReference>
<dbReference type="InterPro" id="IPR000792">
    <property type="entry name" value="Tscrpt_reg_LuxR_C"/>
</dbReference>
<dbReference type="PANTHER" id="PTHR47691:SF3">
    <property type="entry name" value="HTH-TYPE TRANSCRIPTIONAL REGULATOR RV0890C-RELATED"/>
    <property type="match status" value="1"/>
</dbReference>
<evidence type="ECO:0000313" key="6">
    <source>
        <dbReference type="Proteomes" id="UP001344906"/>
    </source>
</evidence>
<keyword evidence="1" id="KW-0547">Nucleotide-binding</keyword>
<dbReference type="SMART" id="SM00220">
    <property type="entry name" value="S_TKc"/>
    <property type="match status" value="1"/>
</dbReference>
<dbReference type="Proteomes" id="UP001344906">
    <property type="component" value="Unassembled WGS sequence"/>
</dbReference>
<dbReference type="InterPro" id="IPR027417">
    <property type="entry name" value="P-loop_NTPase"/>
</dbReference>
<organism evidence="5 6">
    <name type="scientific">Dictyobacter halimunensis</name>
    <dbReference type="NCBI Taxonomy" id="3026934"/>
    <lineage>
        <taxon>Bacteria</taxon>
        <taxon>Bacillati</taxon>
        <taxon>Chloroflexota</taxon>
        <taxon>Ktedonobacteria</taxon>
        <taxon>Ktedonobacterales</taxon>
        <taxon>Dictyobacteraceae</taxon>
        <taxon>Dictyobacter</taxon>
    </lineage>
</organism>
<protein>
    <recommendedName>
        <fullName evidence="7">Protein kinase domain-containing protein</fullName>
    </recommendedName>
</protein>
<dbReference type="SUPFAM" id="SSF46894">
    <property type="entry name" value="C-terminal effector domain of the bipartite response regulators"/>
    <property type="match status" value="1"/>
</dbReference>
<proteinExistence type="predicted"/>
<keyword evidence="1" id="KW-0067">ATP-binding</keyword>
<dbReference type="Pfam" id="PF00196">
    <property type="entry name" value="GerE"/>
    <property type="match status" value="1"/>
</dbReference>
<evidence type="ECO:0000259" key="4">
    <source>
        <dbReference type="PROSITE" id="PS50043"/>
    </source>
</evidence>
<comment type="caution">
    <text evidence="5">The sequence shown here is derived from an EMBL/GenBank/DDBJ whole genome shotgun (WGS) entry which is preliminary data.</text>
</comment>
<evidence type="ECO:0000256" key="2">
    <source>
        <dbReference type="SAM" id="MobiDB-lite"/>
    </source>
</evidence>
<dbReference type="Pfam" id="PF13374">
    <property type="entry name" value="TPR_10"/>
    <property type="match status" value="1"/>
</dbReference>
<dbReference type="CDD" id="cd06170">
    <property type="entry name" value="LuxR_C_like"/>
    <property type="match status" value="1"/>
</dbReference>
<dbReference type="SUPFAM" id="SSF56112">
    <property type="entry name" value="Protein kinase-like (PK-like)"/>
    <property type="match status" value="1"/>
</dbReference>